<dbReference type="EMBL" id="MU167256">
    <property type="protein sequence ID" value="KAG0146735.1"/>
    <property type="molecule type" value="Genomic_DNA"/>
</dbReference>
<evidence type="ECO:0000313" key="3">
    <source>
        <dbReference type="Proteomes" id="UP000886653"/>
    </source>
</evidence>
<feature type="region of interest" description="Disordered" evidence="1">
    <location>
        <begin position="40"/>
        <end position="77"/>
    </location>
</feature>
<organism evidence="2 3">
    <name type="scientific">Cronartium quercuum f. sp. fusiforme G11</name>
    <dbReference type="NCBI Taxonomy" id="708437"/>
    <lineage>
        <taxon>Eukaryota</taxon>
        <taxon>Fungi</taxon>
        <taxon>Dikarya</taxon>
        <taxon>Basidiomycota</taxon>
        <taxon>Pucciniomycotina</taxon>
        <taxon>Pucciniomycetes</taxon>
        <taxon>Pucciniales</taxon>
        <taxon>Coleosporiaceae</taxon>
        <taxon>Cronartium</taxon>
    </lineage>
</organism>
<keyword evidence="3" id="KW-1185">Reference proteome</keyword>
<comment type="caution">
    <text evidence="2">The sequence shown here is derived from an EMBL/GenBank/DDBJ whole genome shotgun (WGS) entry which is preliminary data.</text>
</comment>
<gene>
    <name evidence="2" type="ORF">CROQUDRAFT_77313</name>
</gene>
<name>A0A9P6NNH1_9BASI</name>
<evidence type="ECO:0000256" key="1">
    <source>
        <dbReference type="SAM" id="MobiDB-lite"/>
    </source>
</evidence>
<feature type="compositionally biased region" description="Basic and acidic residues" evidence="1">
    <location>
        <begin position="53"/>
        <end position="70"/>
    </location>
</feature>
<sequence>MDAPDNIYTETDHVEALEARQQGVEAIFYNDHTYLFHSPMGSEGSSFHDDEENLARRDSDGDSDVDDKYQESSTVQEEVAEDSAGLWYPFRKKIDLIGMLLLGSTRNIISRSQYDKTRSILDLCQLNLPEWSMLRRTRDSLTGRLQMLVLPAISPLGTPTFSLRLKDIISQELSNPYVRPHLVTIPELATSSSTNHVSPSKRWRETLAPDLRVPMVETENGHFYIYEVVELCSGRKVVPGYFYQTENDVWAKCVRPAIELDHRSNKFCIKIPQEPAFDLNDLETIPVSKFLSPFEQIKVNEDIYLKDCSEEHMLLMNGEKWSPIPLINCWRTKANGRGIRHVPIMLYSDDTSGNISKKWNKHMAFYYNLAGLPPKMTNQESNIHFISTSNAATALELADSLVDELCLLATKGFEVIDCESNEKVLVMVVMLCHMRDSPMHAEITNTMNPATALAPCQVCDLYVDKKENKRTSKYVGDFVGVDENGDQKKIPLQDWEE</sequence>
<dbReference type="PANTHER" id="PTHR31912">
    <property type="entry name" value="IP13529P"/>
    <property type="match status" value="1"/>
</dbReference>
<dbReference type="OrthoDB" id="2506528at2759"/>
<reference evidence="2" key="1">
    <citation type="submission" date="2013-11" db="EMBL/GenBank/DDBJ databases">
        <title>Genome sequence of the fusiform rust pathogen reveals effectors for host alternation and coevolution with pine.</title>
        <authorList>
            <consortium name="DOE Joint Genome Institute"/>
            <person name="Smith K."/>
            <person name="Pendleton A."/>
            <person name="Kubisiak T."/>
            <person name="Anderson C."/>
            <person name="Salamov A."/>
            <person name="Aerts A."/>
            <person name="Riley R."/>
            <person name="Clum A."/>
            <person name="Lindquist E."/>
            <person name="Ence D."/>
            <person name="Campbell M."/>
            <person name="Kronenberg Z."/>
            <person name="Feau N."/>
            <person name="Dhillon B."/>
            <person name="Hamelin R."/>
            <person name="Burleigh J."/>
            <person name="Smith J."/>
            <person name="Yandell M."/>
            <person name="Nelson C."/>
            <person name="Grigoriev I."/>
            <person name="Davis J."/>
        </authorList>
    </citation>
    <scope>NUCLEOTIDE SEQUENCE</scope>
    <source>
        <strain evidence="2">G11</strain>
    </source>
</reference>
<dbReference type="PANTHER" id="PTHR31912:SF34">
    <property type="entry name" value="NOTOCHORD-RELATED PROTEIN"/>
    <property type="match status" value="1"/>
</dbReference>
<dbReference type="AlphaFoldDB" id="A0A9P6NNH1"/>
<dbReference type="Proteomes" id="UP000886653">
    <property type="component" value="Unassembled WGS sequence"/>
</dbReference>
<protein>
    <submittedName>
        <fullName evidence="2">Uncharacterized protein</fullName>
    </submittedName>
</protein>
<proteinExistence type="predicted"/>
<evidence type="ECO:0000313" key="2">
    <source>
        <dbReference type="EMBL" id="KAG0146735.1"/>
    </source>
</evidence>
<accession>A0A9P6NNH1</accession>
<feature type="non-terminal residue" evidence="2">
    <location>
        <position position="497"/>
    </location>
</feature>